<sequence length="1122" mass="123306">MPPTAPRIPDEIWAQHREELITFYFESDNTLQETISYMKERYGFEATKNQYTAKLKSWGVTKYFPGSIWGSVASVKRKREQEGKDSDFAFHDRKLTRQKVDKEIARHVSSIKLGPRSENAVLPDYITVSTPLAESSGISREALLCGIPWYQYTQDIHTLVSERLKWSIAHSIPNTSIEIAIKELSSESPNHMLRFWGNDSPNDCELPTYLPPEEIKRRGSSTGKLGTLRKDSPASVLTGFLQRIFFLSTNNLIHQFQFNKVCDQIVSNFGADILVFLCRPKSPSMKVFAGMVLSSAFESGNTLLIKRLIHHEANLPDHISHSPRWAGYLSMAFHHRDEGMVKLLCEAGVPPKLKFGTLWVLHDNSYWDSHLSMLHVLLALGADPERFVIGKQPGFPLIDAARTGSLGAVKLLLSAGARVDIYIPQECGTALQAAAWGGHFEVAKYLIQSGAAINGPDPQLLQQYQWFDLGIMDITIALQTPVQLAAKRNDMALLQFLLEQGASTIACEISMHPSLMKYCIYRSGHFNWEGKYKLNGVHDHPSRYNAHNSVYTALQYGVLNQNLSVVALLLTIGADSDSRVGLHMGDTPLQMSAVLGNVEIFRLLLRGGADVNAPPAVSSGRSAVQAAAESGNWEILLMLQKAGANMNAPAGAIEGLDALQVACLNGHSLMAGFFLAHQANVNAAPSTVTGLTSIQAAASFGDIRLVRDLISLGAEVNAPATKNGTTALLAAMHHRSLPLLELLVQSGATVNPGDPKLPTPLRLAASLDWLEGVKFLLDHEATVNEPIFDPALSNELYDMETVDPSEASPLGQAIKKDAENMVDLLLRHGADVLAMVYAENSDIQFEGALICSIRSRSSLKIVNLIFAKVSDFEKHPGWEDTLKVALEYDIVDMNTFKVLIEKASSLAPPFRCNVIRKGWNSFPANQGYNEEEEDNPEQLLEIIQLLVDSGADVNCRKDNGSTMLQRLAGRCYPKACRFLVNCGAAVNTHAVHYHGTPLQEAIKYSNTKIADFLLEHGADVNALPAEYWGVTALQAASINGMFELAVRLLERGADVSAPAAPNEGRTAIDGAAERGHLEMVQLLLNAYGKQDDLRLVCNQAADYAEKEDHFEIAQWLRGYSPA</sequence>
<feature type="repeat" description="ANK" evidence="3">
    <location>
        <begin position="689"/>
        <end position="721"/>
    </location>
</feature>
<dbReference type="PROSITE" id="PS50297">
    <property type="entry name" value="ANK_REP_REGION"/>
    <property type="match status" value="9"/>
</dbReference>
<dbReference type="STRING" id="29845.A0A1V6RH76"/>
<keyword evidence="1" id="KW-0677">Repeat</keyword>
<comment type="caution">
    <text evidence="5">The sequence shown here is derived from an EMBL/GenBank/DDBJ whole genome shotgun (WGS) entry which is preliminary data.</text>
</comment>
<feature type="repeat" description="ANK" evidence="3">
    <location>
        <begin position="723"/>
        <end position="755"/>
    </location>
</feature>
<dbReference type="PRINTS" id="PR01415">
    <property type="entry name" value="ANKYRIN"/>
</dbReference>
<evidence type="ECO:0000313" key="6">
    <source>
        <dbReference type="Proteomes" id="UP000191518"/>
    </source>
</evidence>
<feature type="repeat" description="ANK" evidence="3">
    <location>
        <begin position="1063"/>
        <end position="1085"/>
    </location>
</feature>
<dbReference type="SMART" id="SM00248">
    <property type="entry name" value="ANK"/>
    <property type="match status" value="17"/>
</dbReference>
<keyword evidence="6" id="KW-1185">Reference proteome</keyword>
<dbReference type="InterPro" id="IPR036770">
    <property type="entry name" value="Ankyrin_rpt-contain_sf"/>
</dbReference>
<organism evidence="5 6">
    <name type="scientific">Penicillium vulpinum</name>
    <dbReference type="NCBI Taxonomy" id="29845"/>
    <lineage>
        <taxon>Eukaryota</taxon>
        <taxon>Fungi</taxon>
        <taxon>Dikarya</taxon>
        <taxon>Ascomycota</taxon>
        <taxon>Pezizomycotina</taxon>
        <taxon>Eurotiomycetes</taxon>
        <taxon>Eurotiomycetidae</taxon>
        <taxon>Eurotiales</taxon>
        <taxon>Aspergillaceae</taxon>
        <taxon>Penicillium</taxon>
    </lineage>
</organism>
<evidence type="ECO:0000259" key="4">
    <source>
        <dbReference type="Pfam" id="PF14420"/>
    </source>
</evidence>
<dbReference type="AlphaFoldDB" id="A0A1V6RH76"/>
<proteinExistence type="predicted"/>
<protein>
    <recommendedName>
        <fullName evidence="4">Clr5 domain-containing protein</fullName>
    </recommendedName>
</protein>
<feature type="repeat" description="ANK" evidence="3">
    <location>
        <begin position="426"/>
        <end position="458"/>
    </location>
</feature>
<gene>
    <name evidence="5" type="ORF">PENVUL_c047G05677</name>
</gene>
<dbReference type="OrthoDB" id="194358at2759"/>
<evidence type="ECO:0000313" key="5">
    <source>
        <dbReference type="EMBL" id="OQE00743.1"/>
    </source>
</evidence>
<feature type="domain" description="Clr5" evidence="4">
    <location>
        <begin position="10"/>
        <end position="62"/>
    </location>
</feature>
<evidence type="ECO:0000256" key="3">
    <source>
        <dbReference type="PROSITE-ProRule" id="PRU00023"/>
    </source>
</evidence>
<feature type="repeat" description="ANK" evidence="3">
    <location>
        <begin position="1028"/>
        <end position="1060"/>
    </location>
</feature>
<dbReference type="PANTHER" id="PTHR24198:SF165">
    <property type="entry name" value="ANKYRIN REPEAT-CONTAINING PROTEIN-RELATED"/>
    <property type="match status" value="1"/>
</dbReference>
<feature type="repeat" description="ANK" evidence="3">
    <location>
        <begin position="584"/>
        <end position="616"/>
    </location>
</feature>
<dbReference type="Pfam" id="PF13637">
    <property type="entry name" value="Ank_4"/>
    <property type="match status" value="1"/>
</dbReference>
<dbReference type="PROSITE" id="PS50088">
    <property type="entry name" value="ANK_REPEAT"/>
    <property type="match status" value="9"/>
</dbReference>
<evidence type="ECO:0000256" key="1">
    <source>
        <dbReference type="ARBA" id="ARBA00022737"/>
    </source>
</evidence>
<dbReference type="Pfam" id="PF12796">
    <property type="entry name" value="Ank_2"/>
    <property type="match status" value="4"/>
</dbReference>
<dbReference type="InterPro" id="IPR002110">
    <property type="entry name" value="Ankyrin_rpt"/>
</dbReference>
<feature type="repeat" description="ANK" evidence="3">
    <location>
        <begin position="993"/>
        <end position="1025"/>
    </location>
</feature>
<keyword evidence="2 3" id="KW-0040">ANK repeat</keyword>
<reference evidence="6" key="1">
    <citation type="journal article" date="2017" name="Nat. Microbiol.">
        <title>Global analysis of biosynthetic gene clusters reveals vast potential of secondary metabolite production in Penicillium species.</title>
        <authorList>
            <person name="Nielsen J.C."/>
            <person name="Grijseels S."/>
            <person name="Prigent S."/>
            <person name="Ji B."/>
            <person name="Dainat J."/>
            <person name="Nielsen K.F."/>
            <person name="Frisvad J.C."/>
            <person name="Workman M."/>
            <person name="Nielsen J."/>
        </authorList>
    </citation>
    <scope>NUCLEOTIDE SEQUENCE [LARGE SCALE GENOMIC DNA]</scope>
    <source>
        <strain evidence="6">IBT 29486</strain>
    </source>
</reference>
<feature type="repeat" description="ANK" evidence="3">
    <location>
        <begin position="619"/>
        <end position="651"/>
    </location>
</feature>
<dbReference type="InterPro" id="IPR025676">
    <property type="entry name" value="Clr5_dom"/>
</dbReference>
<dbReference type="Pfam" id="PF14420">
    <property type="entry name" value="Clr5"/>
    <property type="match status" value="1"/>
</dbReference>
<dbReference type="Proteomes" id="UP000191518">
    <property type="component" value="Unassembled WGS sequence"/>
</dbReference>
<dbReference type="PANTHER" id="PTHR24198">
    <property type="entry name" value="ANKYRIN REPEAT AND PROTEIN KINASE DOMAIN-CONTAINING PROTEIN"/>
    <property type="match status" value="1"/>
</dbReference>
<dbReference type="SUPFAM" id="SSF48403">
    <property type="entry name" value="Ankyrin repeat"/>
    <property type="match status" value="3"/>
</dbReference>
<evidence type="ECO:0000256" key="2">
    <source>
        <dbReference type="ARBA" id="ARBA00023043"/>
    </source>
</evidence>
<dbReference type="EMBL" id="MDYP01000047">
    <property type="protein sequence ID" value="OQE00743.1"/>
    <property type="molecule type" value="Genomic_DNA"/>
</dbReference>
<name>A0A1V6RH76_9EURO</name>
<dbReference type="Gene3D" id="1.25.40.20">
    <property type="entry name" value="Ankyrin repeat-containing domain"/>
    <property type="match status" value="4"/>
</dbReference>
<accession>A0A1V6RH76</accession>
<feature type="repeat" description="ANK" evidence="3">
    <location>
        <begin position="477"/>
        <end position="503"/>
    </location>
</feature>